<dbReference type="EMBL" id="CP000050">
    <property type="protein sequence ID" value="AAY50735.1"/>
    <property type="molecule type" value="Genomic_DNA"/>
</dbReference>
<reference evidence="2 3" key="1">
    <citation type="journal article" date="2005" name="Genome Res.">
        <title>Comparative and functional genomic analyses of the pathogenicity of phytopathogen Xanthomonas campestris pv. campestris.</title>
        <authorList>
            <person name="Qian W."/>
            <person name="Jia Y."/>
            <person name="Ren S.X."/>
            <person name="He Y.Q."/>
            <person name="Feng J.X."/>
            <person name="Lu L.F."/>
            <person name="Sun Q."/>
            <person name="Ying G."/>
            <person name="Tang D.J."/>
            <person name="Tang H."/>
            <person name="Wu W."/>
            <person name="Hao P."/>
            <person name="Wang L."/>
            <person name="Jiang B.L."/>
            <person name="Zeng S."/>
            <person name="Gu W.Y."/>
            <person name="Lu G."/>
            <person name="Rong L."/>
            <person name="Tian Y."/>
            <person name="Yao Z."/>
            <person name="Fu G."/>
            <person name="Chen B."/>
            <person name="Fang R."/>
            <person name="Qiang B."/>
            <person name="Chen Z."/>
            <person name="Zhao G.P."/>
            <person name="Tang J.L."/>
            <person name="He C."/>
        </authorList>
    </citation>
    <scope>NUCLEOTIDE SEQUENCE [LARGE SCALE GENOMIC DNA]</scope>
    <source>
        <strain evidence="2 3">8004</strain>
    </source>
</reference>
<accession>A0A0H2XCZ2</accession>
<dbReference type="Proteomes" id="UP000000420">
    <property type="component" value="Chromosome"/>
</dbReference>
<evidence type="ECO:0008006" key="4">
    <source>
        <dbReference type="Google" id="ProtNLM"/>
    </source>
</evidence>
<dbReference type="KEGG" id="xcb:XC_3695"/>
<organism evidence="2 3">
    <name type="scientific">Xanthomonas campestris pv. campestris (strain 8004)</name>
    <dbReference type="NCBI Taxonomy" id="314565"/>
    <lineage>
        <taxon>Bacteria</taxon>
        <taxon>Pseudomonadati</taxon>
        <taxon>Pseudomonadota</taxon>
        <taxon>Gammaproteobacteria</taxon>
        <taxon>Lysobacterales</taxon>
        <taxon>Lysobacteraceae</taxon>
        <taxon>Xanthomonas</taxon>
    </lineage>
</organism>
<keyword evidence="1" id="KW-0732">Signal</keyword>
<evidence type="ECO:0000256" key="1">
    <source>
        <dbReference type="SAM" id="SignalP"/>
    </source>
</evidence>
<feature type="chain" id="PRO_5002601134" description="Secreted protein" evidence="1">
    <location>
        <begin position="23"/>
        <end position="201"/>
    </location>
</feature>
<gene>
    <name evidence="2" type="ordered locus">XC_3695</name>
</gene>
<dbReference type="HOGENOM" id="CLU_117682_0_0_6"/>
<evidence type="ECO:0000313" key="3">
    <source>
        <dbReference type="Proteomes" id="UP000000420"/>
    </source>
</evidence>
<protein>
    <recommendedName>
        <fullName evidence="4">Secreted protein</fullName>
    </recommendedName>
</protein>
<proteinExistence type="predicted"/>
<sequence>MHIRCHAMAIFLLALVSFGTQAQTTVPTTGLGTCIDFITSQSTTLTGQINTNTTFKIAYGSASYTDMPNKIVYIRNYSCASQDMPGMYFTVSVLAHEFGHVKFNYSFAKTTRQAYIDEACKMEGLAVTNNIVARNEISISTQNSIDIKLAASNPDQLFGIYSAGGPNVASNVGKSFCANNITSTTGQNYNVYYGEQYDKLP</sequence>
<dbReference type="AlphaFoldDB" id="A0A0H2XCZ2"/>
<evidence type="ECO:0000313" key="2">
    <source>
        <dbReference type="EMBL" id="AAY50735.1"/>
    </source>
</evidence>
<feature type="signal peptide" evidence="1">
    <location>
        <begin position="1"/>
        <end position="22"/>
    </location>
</feature>
<name>A0A0H2XCZ2_XANC8</name>